<dbReference type="EMBL" id="JAVXUP010000142">
    <property type="protein sequence ID" value="KAK3036618.1"/>
    <property type="molecule type" value="Genomic_DNA"/>
</dbReference>
<evidence type="ECO:0008006" key="4">
    <source>
        <dbReference type="Google" id="ProtNLM"/>
    </source>
</evidence>
<dbReference type="GO" id="GO:0003723">
    <property type="term" value="F:RNA binding"/>
    <property type="evidence" value="ECO:0007669"/>
    <property type="project" value="InterPro"/>
</dbReference>
<reference evidence="2" key="1">
    <citation type="submission" date="2022-12" db="EMBL/GenBank/DDBJ databases">
        <title>Draft genome assemblies for two species of Escallonia (Escalloniales).</title>
        <authorList>
            <person name="Chanderbali A."/>
            <person name="Dervinis C."/>
            <person name="Anghel I."/>
            <person name="Soltis D."/>
            <person name="Soltis P."/>
            <person name="Zapata F."/>
        </authorList>
    </citation>
    <scope>NUCLEOTIDE SEQUENCE</scope>
    <source>
        <strain evidence="2">UCBG64.0493</strain>
        <tissue evidence="2">Leaf</tissue>
    </source>
</reference>
<sequence length="155" mass="16998">MHNRNVVSWSTLMTGLFQKGFAIEVLGLFKTMVLEDNLCPNEYILTTTLKEGLQCHGYVLKTGLLFHQYVKNALVRMYSTCSDVEGATRVLNSIPGSDIVTFNSIIHGLLDHGYLSEGLELGSAVAAPGSVNDIQHGLILPSDSVLGCFFRSRTF</sequence>
<dbReference type="GO" id="GO:0009451">
    <property type="term" value="P:RNA modification"/>
    <property type="evidence" value="ECO:0007669"/>
    <property type="project" value="InterPro"/>
</dbReference>
<dbReference type="InterPro" id="IPR002885">
    <property type="entry name" value="PPR_rpt"/>
</dbReference>
<dbReference type="Proteomes" id="UP001188597">
    <property type="component" value="Unassembled WGS sequence"/>
</dbReference>
<dbReference type="NCBIfam" id="TIGR00756">
    <property type="entry name" value="PPR"/>
    <property type="match status" value="1"/>
</dbReference>
<proteinExistence type="predicted"/>
<dbReference type="PANTHER" id="PTHR47926">
    <property type="entry name" value="PENTATRICOPEPTIDE REPEAT-CONTAINING PROTEIN"/>
    <property type="match status" value="1"/>
</dbReference>
<dbReference type="Pfam" id="PF01535">
    <property type="entry name" value="PPR"/>
    <property type="match status" value="2"/>
</dbReference>
<evidence type="ECO:0000313" key="2">
    <source>
        <dbReference type="EMBL" id="KAK3036618.1"/>
    </source>
</evidence>
<comment type="caution">
    <text evidence="2">The sequence shown here is derived from an EMBL/GenBank/DDBJ whole genome shotgun (WGS) entry which is preliminary data.</text>
</comment>
<dbReference type="Gene3D" id="1.25.40.10">
    <property type="entry name" value="Tetratricopeptide repeat domain"/>
    <property type="match status" value="2"/>
</dbReference>
<evidence type="ECO:0000256" key="1">
    <source>
        <dbReference type="ARBA" id="ARBA00022737"/>
    </source>
</evidence>
<keyword evidence="1" id="KW-0677">Repeat</keyword>
<keyword evidence="3" id="KW-1185">Reference proteome</keyword>
<dbReference type="InterPro" id="IPR011990">
    <property type="entry name" value="TPR-like_helical_dom_sf"/>
</dbReference>
<accession>A0AA88WYI1</accession>
<gene>
    <name evidence="2" type="ORF">RJ639_030187</name>
</gene>
<dbReference type="InterPro" id="IPR046960">
    <property type="entry name" value="PPR_At4g14850-like_plant"/>
</dbReference>
<evidence type="ECO:0000313" key="3">
    <source>
        <dbReference type="Proteomes" id="UP001188597"/>
    </source>
</evidence>
<name>A0AA88WYI1_9ASTE</name>
<organism evidence="2 3">
    <name type="scientific">Escallonia herrerae</name>
    <dbReference type="NCBI Taxonomy" id="1293975"/>
    <lineage>
        <taxon>Eukaryota</taxon>
        <taxon>Viridiplantae</taxon>
        <taxon>Streptophyta</taxon>
        <taxon>Embryophyta</taxon>
        <taxon>Tracheophyta</taxon>
        <taxon>Spermatophyta</taxon>
        <taxon>Magnoliopsida</taxon>
        <taxon>eudicotyledons</taxon>
        <taxon>Gunneridae</taxon>
        <taxon>Pentapetalae</taxon>
        <taxon>asterids</taxon>
        <taxon>campanulids</taxon>
        <taxon>Escalloniales</taxon>
        <taxon>Escalloniaceae</taxon>
        <taxon>Escallonia</taxon>
    </lineage>
</organism>
<dbReference type="AlphaFoldDB" id="A0AA88WYI1"/>
<protein>
    <recommendedName>
        <fullName evidence="4">Pentatricopeptide repeat-containing protein</fullName>
    </recommendedName>
</protein>